<evidence type="ECO:0000256" key="10">
    <source>
        <dbReference type="SAM" id="MobiDB-lite"/>
    </source>
</evidence>
<feature type="region of interest" description="Disordered" evidence="10">
    <location>
        <begin position="1"/>
        <end position="49"/>
    </location>
</feature>
<comment type="caution">
    <text evidence="13">The sequence shown here is derived from an EMBL/GenBank/DDBJ whole genome shotgun (WGS) entry which is preliminary data.</text>
</comment>
<dbReference type="SUPFAM" id="SSF47823">
    <property type="entry name" value="lambda integrase-like, N-terminal domain"/>
    <property type="match status" value="1"/>
</dbReference>
<feature type="active site" description="O-(3'-phospho-DNA)-tyrosine intermediate" evidence="9">
    <location>
        <position position="343"/>
    </location>
</feature>
<keyword evidence="3 9" id="KW-0132">Cell division</keyword>
<dbReference type="RefSeq" id="WP_276268392.1">
    <property type="nucleotide sequence ID" value="NZ_JARJLM010000592.1"/>
</dbReference>
<dbReference type="InterPro" id="IPR023009">
    <property type="entry name" value="Tyrosine_recombinase_XerC/XerD"/>
</dbReference>
<keyword evidence="5 9" id="KW-0229">DNA integration</keyword>
<keyword evidence="6 9" id="KW-0238">DNA-binding</keyword>
<dbReference type="Pfam" id="PF00589">
    <property type="entry name" value="Phage_integrase"/>
    <property type="match status" value="1"/>
</dbReference>
<dbReference type="InterPro" id="IPR050090">
    <property type="entry name" value="Tyrosine_recombinase_XerCD"/>
</dbReference>
<feature type="active site" evidence="9">
    <location>
        <position position="334"/>
    </location>
</feature>
<dbReference type="InterPro" id="IPR044068">
    <property type="entry name" value="CB"/>
</dbReference>
<feature type="active site" evidence="9">
    <location>
        <position position="308"/>
    </location>
</feature>
<keyword evidence="8 9" id="KW-0131">Cell cycle</keyword>
<dbReference type="PROSITE" id="PS51900">
    <property type="entry name" value="CB"/>
    <property type="match status" value="1"/>
</dbReference>
<evidence type="ECO:0000256" key="1">
    <source>
        <dbReference type="ARBA" id="ARBA00004496"/>
    </source>
</evidence>
<feature type="region of interest" description="Disordered" evidence="10">
    <location>
        <begin position="364"/>
        <end position="397"/>
    </location>
</feature>
<dbReference type="PROSITE" id="PS51898">
    <property type="entry name" value="TYR_RECOMBINASE"/>
    <property type="match status" value="1"/>
</dbReference>
<feature type="compositionally biased region" description="Low complexity" evidence="10">
    <location>
        <begin position="373"/>
        <end position="389"/>
    </location>
</feature>
<dbReference type="InterPro" id="IPR004107">
    <property type="entry name" value="Integrase_SAM-like_N"/>
</dbReference>
<evidence type="ECO:0000256" key="9">
    <source>
        <dbReference type="HAMAP-Rule" id="MF_01808"/>
    </source>
</evidence>
<dbReference type="PANTHER" id="PTHR30349">
    <property type="entry name" value="PHAGE INTEGRASE-RELATED"/>
    <property type="match status" value="1"/>
</dbReference>
<dbReference type="Pfam" id="PF02899">
    <property type="entry name" value="Phage_int_SAM_1"/>
    <property type="match status" value="1"/>
</dbReference>
<dbReference type="Proteomes" id="UP001216674">
    <property type="component" value="Unassembled WGS sequence"/>
</dbReference>
<name>A0ABT6B1E7_9BURK</name>
<sequence>MTAARPPGSGGPAARPRKAGAKQPAARKTAAKPRKPAAREAVSSGPLAKPTPDPLVLRYLDWLASSRKLADHTLSSYGRDLSVLQAHAARYAPGCALLSLQTQHIRGFAARLHGGGLAGTSIARTLSAWRGFYLWAARHGLGVEANPVDGVRAPRSGHRLPKALSVEHAVALVSHSAGEGAEGLRDQAVYELFYSSGLRLSELVQLDHRYTEDGDYRSAGWIDMDGAEVTVIGKGARRRTVPVGSKAMDALRAWLGARAQLLRPGALPQDAHALFLNARGRRLPMRTVQLRIKQQAIRAGVPADVHPHMLRHSFATHVLQSSGDLRAVQEMLGHASVATTQIYTALDFQHLAKVYDKAHPRAGRVRSVPAPMAEPKAGEPAADEAAGPSAPVPGEDA</sequence>
<dbReference type="CDD" id="cd00798">
    <property type="entry name" value="INT_XerDC_C"/>
    <property type="match status" value="1"/>
</dbReference>
<feature type="domain" description="Tyr recombinase" evidence="11">
    <location>
        <begin position="159"/>
        <end position="356"/>
    </location>
</feature>
<keyword evidence="14" id="KW-1185">Reference proteome</keyword>
<evidence type="ECO:0000256" key="4">
    <source>
        <dbReference type="ARBA" id="ARBA00022829"/>
    </source>
</evidence>
<evidence type="ECO:0000256" key="6">
    <source>
        <dbReference type="ARBA" id="ARBA00023125"/>
    </source>
</evidence>
<dbReference type="SUPFAM" id="SSF56349">
    <property type="entry name" value="DNA breaking-rejoining enzymes"/>
    <property type="match status" value="1"/>
</dbReference>
<dbReference type="InterPro" id="IPR002104">
    <property type="entry name" value="Integrase_catalytic"/>
</dbReference>
<organism evidence="13 14">
    <name type="scientific">Cupriavidus basilensis</name>
    <dbReference type="NCBI Taxonomy" id="68895"/>
    <lineage>
        <taxon>Bacteria</taxon>
        <taxon>Pseudomonadati</taxon>
        <taxon>Pseudomonadota</taxon>
        <taxon>Betaproteobacteria</taxon>
        <taxon>Burkholderiales</taxon>
        <taxon>Burkholderiaceae</taxon>
        <taxon>Cupriavidus</taxon>
    </lineage>
</organism>
<feature type="domain" description="Core-binding (CB)" evidence="12">
    <location>
        <begin position="50"/>
        <end position="137"/>
    </location>
</feature>
<evidence type="ECO:0000256" key="8">
    <source>
        <dbReference type="ARBA" id="ARBA00023306"/>
    </source>
</evidence>
<comment type="function">
    <text evidence="9">Site-specific tyrosine recombinase, which acts by catalyzing the cutting and rejoining of the recombining DNA molecules. The XerC-XerD complex is essential to convert dimers of the bacterial chromosome into monomers to permit their segregation at cell division. It also contributes to the segregational stability of plasmids.</text>
</comment>
<reference evidence="13 14" key="1">
    <citation type="submission" date="2023-03" db="EMBL/GenBank/DDBJ databases">
        <title>Draft assemblies of triclosan tolerant bacteria isolated from returned activated sludge.</title>
        <authorList>
            <person name="Van Hamelsveld S."/>
        </authorList>
    </citation>
    <scope>NUCLEOTIDE SEQUENCE [LARGE SCALE GENOMIC DNA]</scope>
    <source>
        <strain evidence="13 14">GW210010_S58</strain>
    </source>
</reference>
<comment type="subcellular location">
    <subcellularLocation>
        <location evidence="1 9">Cytoplasm</location>
    </subcellularLocation>
</comment>
<dbReference type="HAMAP" id="MF_01808">
    <property type="entry name" value="Recomb_XerC_XerD"/>
    <property type="match status" value="1"/>
</dbReference>
<accession>A0ABT6B1E7</accession>
<evidence type="ECO:0000256" key="5">
    <source>
        <dbReference type="ARBA" id="ARBA00022908"/>
    </source>
</evidence>
<dbReference type="Gene3D" id="1.10.150.130">
    <property type="match status" value="1"/>
</dbReference>
<evidence type="ECO:0000313" key="14">
    <source>
        <dbReference type="Proteomes" id="UP001216674"/>
    </source>
</evidence>
<evidence type="ECO:0000313" key="13">
    <source>
        <dbReference type="EMBL" id="MDF3838438.1"/>
    </source>
</evidence>
<dbReference type="InterPro" id="IPR011010">
    <property type="entry name" value="DNA_brk_join_enz"/>
</dbReference>
<comment type="similarity">
    <text evidence="9">Belongs to the 'phage' integrase family. XerC subfamily.</text>
</comment>
<evidence type="ECO:0000256" key="2">
    <source>
        <dbReference type="ARBA" id="ARBA00022490"/>
    </source>
</evidence>
<protein>
    <recommendedName>
        <fullName evidence="9">Tyrosine recombinase XerC</fullName>
    </recommendedName>
</protein>
<feature type="active site" evidence="9">
    <location>
        <position position="311"/>
    </location>
</feature>
<gene>
    <name evidence="9" type="primary">xerC</name>
    <name evidence="13" type="ORF">P3W85_36725</name>
</gene>
<feature type="active site" evidence="9">
    <location>
        <position position="199"/>
    </location>
</feature>
<dbReference type="PANTHER" id="PTHR30349:SF81">
    <property type="entry name" value="TYROSINE RECOMBINASE XERC"/>
    <property type="match status" value="1"/>
</dbReference>
<keyword evidence="7 9" id="KW-0233">DNA recombination</keyword>
<keyword evidence="4 9" id="KW-0159">Chromosome partition</keyword>
<dbReference type="InterPro" id="IPR013762">
    <property type="entry name" value="Integrase-like_cat_sf"/>
</dbReference>
<dbReference type="EMBL" id="JARJLM010000592">
    <property type="protein sequence ID" value="MDF3838438.1"/>
    <property type="molecule type" value="Genomic_DNA"/>
</dbReference>
<dbReference type="InterPro" id="IPR010998">
    <property type="entry name" value="Integrase_recombinase_N"/>
</dbReference>
<evidence type="ECO:0000256" key="3">
    <source>
        <dbReference type="ARBA" id="ARBA00022618"/>
    </source>
</evidence>
<dbReference type="Gene3D" id="1.10.443.10">
    <property type="entry name" value="Intergrase catalytic core"/>
    <property type="match status" value="1"/>
</dbReference>
<evidence type="ECO:0000259" key="11">
    <source>
        <dbReference type="PROSITE" id="PS51898"/>
    </source>
</evidence>
<keyword evidence="2 9" id="KW-0963">Cytoplasm</keyword>
<evidence type="ECO:0000259" key="12">
    <source>
        <dbReference type="PROSITE" id="PS51900"/>
    </source>
</evidence>
<evidence type="ECO:0000256" key="7">
    <source>
        <dbReference type="ARBA" id="ARBA00023172"/>
    </source>
</evidence>
<comment type="subunit">
    <text evidence="9">Forms a cyclic heterotetrameric complex composed of two molecules of XerC and two molecules of XerD.</text>
</comment>
<feature type="active site" evidence="9">
    <location>
        <position position="234"/>
    </location>
</feature>
<proteinExistence type="inferred from homology"/>